<reference evidence="1 2" key="1">
    <citation type="submission" date="2018-01" db="EMBL/GenBank/DDBJ databases">
        <title>Whole genome sequencing of Histamine producing bacteria.</title>
        <authorList>
            <person name="Butler K."/>
        </authorList>
    </citation>
    <scope>NUCLEOTIDE SEQUENCE [LARGE SCALE GENOMIC DNA]</scope>
    <source>
        <strain evidence="1 2">A6-1</strain>
    </source>
</reference>
<evidence type="ECO:0000313" key="2">
    <source>
        <dbReference type="Proteomes" id="UP000240989"/>
    </source>
</evidence>
<sequence>MAISREDVQKFLFRLEGVVFRGHDPRWSFSSESGEGARRNGGRFNPKVSTKLIGGKVNEIIVPRILVATSEMKLLSFGIGNLAHQLWLESSTSIVC</sequence>
<keyword evidence="2" id="KW-1185">Reference proteome</keyword>
<organism evidence="1 2">
    <name type="scientific">Photobacterium angustum</name>
    <dbReference type="NCBI Taxonomy" id="661"/>
    <lineage>
        <taxon>Bacteria</taxon>
        <taxon>Pseudomonadati</taxon>
        <taxon>Pseudomonadota</taxon>
        <taxon>Gammaproteobacteria</taxon>
        <taxon>Vibrionales</taxon>
        <taxon>Vibrionaceae</taxon>
        <taxon>Photobacterium</taxon>
    </lineage>
</organism>
<proteinExistence type="predicted"/>
<comment type="caution">
    <text evidence="1">The sequence shown here is derived from an EMBL/GenBank/DDBJ whole genome shotgun (WGS) entry which is preliminary data.</text>
</comment>
<name>A0ABX5H120_PHOAN</name>
<evidence type="ECO:0000313" key="1">
    <source>
        <dbReference type="EMBL" id="PSX07034.1"/>
    </source>
</evidence>
<gene>
    <name evidence="1" type="ORF">C0W27_15815</name>
</gene>
<accession>A0ABX5H120</accession>
<dbReference type="Proteomes" id="UP000240989">
    <property type="component" value="Unassembled WGS sequence"/>
</dbReference>
<protein>
    <submittedName>
        <fullName evidence="1">Uncharacterized protein</fullName>
    </submittedName>
</protein>
<dbReference type="EMBL" id="PYOU01000014">
    <property type="protein sequence ID" value="PSX07034.1"/>
    <property type="molecule type" value="Genomic_DNA"/>
</dbReference>